<keyword evidence="2" id="KW-0408">Iron</keyword>
<evidence type="ECO:0000256" key="2">
    <source>
        <dbReference type="PIRSR" id="PIRSR006232-1"/>
    </source>
</evidence>
<evidence type="ECO:0000313" key="7">
    <source>
        <dbReference type="Proteomes" id="UP000676194"/>
    </source>
</evidence>
<keyword evidence="2" id="KW-0479">Metal-binding</keyword>
<comment type="similarity">
    <text evidence="1 3">Belongs to the pirin family.</text>
</comment>
<dbReference type="Proteomes" id="UP000676194">
    <property type="component" value="Chromosome"/>
</dbReference>
<evidence type="ECO:0000313" key="6">
    <source>
        <dbReference type="EMBL" id="QVL34774.1"/>
    </source>
</evidence>
<feature type="binding site" evidence="2">
    <location>
        <position position="57"/>
    </location>
    <ligand>
        <name>Fe cation</name>
        <dbReference type="ChEBI" id="CHEBI:24875"/>
    </ligand>
</feature>
<gene>
    <name evidence="6" type="ORF">KIH39_12950</name>
</gene>
<dbReference type="InterPro" id="IPR012093">
    <property type="entry name" value="Pirin"/>
</dbReference>
<dbReference type="InterPro" id="IPR014710">
    <property type="entry name" value="RmlC-like_jellyroll"/>
</dbReference>
<dbReference type="Gene3D" id="2.60.120.10">
    <property type="entry name" value="Jelly Rolls"/>
    <property type="match status" value="2"/>
</dbReference>
<dbReference type="KEGG" id="tsph:KIH39_12950"/>
<feature type="domain" description="Pirin N-terminal" evidence="4">
    <location>
        <begin position="10"/>
        <end position="119"/>
    </location>
</feature>
<name>A0A8E6EVC5_9BACT</name>
<evidence type="ECO:0000259" key="4">
    <source>
        <dbReference type="Pfam" id="PF02678"/>
    </source>
</evidence>
<dbReference type="Pfam" id="PF02678">
    <property type="entry name" value="Pirin"/>
    <property type="match status" value="1"/>
</dbReference>
<keyword evidence="7" id="KW-1185">Reference proteome</keyword>
<proteinExistence type="inferred from homology"/>
<feature type="binding site" evidence="2">
    <location>
        <position position="103"/>
    </location>
    <ligand>
        <name>Fe cation</name>
        <dbReference type="ChEBI" id="CHEBI:24875"/>
    </ligand>
</feature>
<evidence type="ECO:0000256" key="1">
    <source>
        <dbReference type="ARBA" id="ARBA00008416"/>
    </source>
</evidence>
<feature type="binding site" evidence="2">
    <location>
        <position position="59"/>
    </location>
    <ligand>
        <name>Fe cation</name>
        <dbReference type="ChEBI" id="CHEBI:24875"/>
    </ligand>
</feature>
<comment type="cofactor">
    <cofactor evidence="2">
        <name>Fe cation</name>
        <dbReference type="ChEBI" id="CHEBI:24875"/>
    </cofactor>
    <text evidence="2">Binds 1 Fe cation per subunit.</text>
</comment>
<organism evidence="6 7">
    <name type="scientific">Telmatocola sphagniphila</name>
    <dbReference type="NCBI Taxonomy" id="1123043"/>
    <lineage>
        <taxon>Bacteria</taxon>
        <taxon>Pseudomonadati</taxon>
        <taxon>Planctomycetota</taxon>
        <taxon>Planctomycetia</taxon>
        <taxon>Gemmatales</taxon>
        <taxon>Gemmataceae</taxon>
    </lineage>
</organism>
<dbReference type="EMBL" id="CP074694">
    <property type="protein sequence ID" value="QVL34774.1"/>
    <property type="molecule type" value="Genomic_DNA"/>
</dbReference>
<dbReference type="PANTHER" id="PTHR43212">
    <property type="entry name" value="QUERCETIN 2,3-DIOXYGENASE"/>
    <property type="match status" value="1"/>
</dbReference>
<dbReference type="PIRSF" id="PIRSF006232">
    <property type="entry name" value="Pirin"/>
    <property type="match status" value="1"/>
</dbReference>
<dbReference type="InterPro" id="IPR011051">
    <property type="entry name" value="RmlC_Cupin_sf"/>
</dbReference>
<accession>A0A8E6EVC5</accession>
<evidence type="ECO:0000259" key="5">
    <source>
        <dbReference type="Pfam" id="PF17954"/>
    </source>
</evidence>
<feature type="domain" description="Quercetin 2,3-dioxygenase C-terminal cupin" evidence="5">
    <location>
        <begin position="143"/>
        <end position="228"/>
    </location>
</feature>
<dbReference type="SUPFAM" id="SSF51182">
    <property type="entry name" value="RmlC-like cupins"/>
    <property type="match status" value="1"/>
</dbReference>
<dbReference type="CDD" id="cd20311">
    <property type="entry name" value="cupin_Yhhw_C"/>
    <property type="match status" value="1"/>
</dbReference>
<dbReference type="CDD" id="cd02910">
    <property type="entry name" value="cupin_Yhhw_N"/>
    <property type="match status" value="1"/>
</dbReference>
<dbReference type="RefSeq" id="WP_213500117.1">
    <property type="nucleotide sequence ID" value="NZ_CP074694.1"/>
</dbReference>
<sequence>MFIKRPADQRGKANFGWLDTRYTFSFADYYDPNHMGFRALRVINEDVVKSGNGFPMHPHRNMEIVTYVIRGQLEHKDSMGNHGIINAGEVQRITAGKGILHSEFNPSSTEDVHLYQIWLMPDREGIDPSYEQRNIATSGKQLLIASPDGRNGSATINRNASITAIKLDPRESYSYDLGPDRHAWVQVIKGDLFAGDLSLKAGDGLAVSSERNLNLFSSTPAEILLFDLD</sequence>
<dbReference type="GO" id="GO:0046872">
    <property type="term" value="F:metal ion binding"/>
    <property type="evidence" value="ECO:0007669"/>
    <property type="project" value="UniProtKB-KW"/>
</dbReference>
<dbReference type="AlphaFoldDB" id="A0A8E6EVC5"/>
<feature type="binding site" evidence="2">
    <location>
        <position position="101"/>
    </location>
    <ligand>
        <name>Fe cation</name>
        <dbReference type="ChEBI" id="CHEBI:24875"/>
    </ligand>
</feature>
<dbReference type="Pfam" id="PF17954">
    <property type="entry name" value="Pirin_C_2"/>
    <property type="match status" value="1"/>
</dbReference>
<dbReference type="PANTHER" id="PTHR43212:SF3">
    <property type="entry name" value="QUERCETIN 2,3-DIOXYGENASE"/>
    <property type="match status" value="1"/>
</dbReference>
<dbReference type="InterPro" id="IPR041602">
    <property type="entry name" value="Quercetinase_C"/>
</dbReference>
<dbReference type="InterPro" id="IPR003829">
    <property type="entry name" value="Pirin_N_dom"/>
</dbReference>
<protein>
    <submittedName>
        <fullName evidence="6">Pirin family protein</fullName>
    </submittedName>
</protein>
<evidence type="ECO:0000256" key="3">
    <source>
        <dbReference type="RuleBase" id="RU003457"/>
    </source>
</evidence>
<reference evidence="6" key="1">
    <citation type="submission" date="2021-05" db="EMBL/GenBank/DDBJ databases">
        <title>Complete genome sequence of the cellulolytic planctomycete Telmatocola sphagniphila SP2T and characterization of the first cellulase from planctomycetes.</title>
        <authorList>
            <person name="Rakitin A.L."/>
            <person name="Beletsky A.V."/>
            <person name="Naumoff D.G."/>
            <person name="Kulichevskaya I.S."/>
            <person name="Mardanov A.V."/>
            <person name="Ravin N.V."/>
            <person name="Dedysh S.N."/>
        </authorList>
    </citation>
    <scope>NUCLEOTIDE SEQUENCE</scope>
    <source>
        <strain evidence="6">SP2T</strain>
    </source>
</reference>